<keyword evidence="1" id="KW-0472">Membrane</keyword>
<keyword evidence="1" id="KW-1133">Transmembrane helix</keyword>
<sequence>MTDVPMMAAALTLAAGGIGTLGWIHHRDRRRASARRRSVFDDCRGLLDDAELKIDAQSYPELTGRFDEHSARLKLISDTVQLRKLPVLWLAVTLEERLPWTGTFDLMIRPSNTEFYSPHWNLAESIRTPDSWEPDAVIRSDDRAAMIRRMPGLAPHVAEFLEDGRGKELLITPRGVRLVWRVAESERGHYLAIRQPLYDQERLQRPDVERLLRLARGLVEHIRKDRS</sequence>
<evidence type="ECO:0000256" key="1">
    <source>
        <dbReference type="SAM" id="Phobius"/>
    </source>
</evidence>
<organism evidence="2 3">
    <name type="scientific">Sulfitobacter aestuarii</name>
    <dbReference type="NCBI Taxonomy" id="2161676"/>
    <lineage>
        <taxon>Bacteria</taxon>
        <taxon>Pseudomonadati</taxon>
        <taxon>Pseudomonadota</taxon>
        <taxon>Alphaproteobacteria</taxon>
        <taxon>Rhodobacterales</taxon>
        <taxon>Roseobacteraceae</taxon>
        <taxon>Sulfitobacter</taxon>
    </lineage>
</organism>
<evidence type="ECO:0008006" key="4">
    <source>
        <dbReference type="Google" id="ProtNLM"/>
    </source>
</evidence>
<name>A0ABW5U1I4_9RHOB</name>
<dbReference type="EMBL" id="JBHUMP010000005">
    <property type="protein sequence ID" value="MFD2739484.1"/>
    <property type="molecule type" value="Genomic_DNA"/>
</dbReference>
<reference evidence="3" key="1">
    <citation type="journal article" date="2019" name="Int. J. Syst. Evol. Microbiol.">
        <title>The Global Catalogue of Microorganisms (GCM) 10K type strain sequencing project: providing services to taxonomists for standard genome sequencing and annotation.</title>
        <authorList>
            <consortium name="The Broad Institute Genomics Platform"/>
            <consortium name="The Broad Institute Genome Sequencing Center for Infectious Disease"/>
            <person name="Wu L."/>
            <person name="Ma J."/>
        </authorList>
    </citation>
    <scope>NUCLEOTIDE SEQUENCE [LARGE SCALE GENOMIC DNA]</scope>
    <source>
        <strain evidence="3">TISTR 2562</strain>
    </source>
</reference>
<accession>A0ABW5U1I4</accession>
<dbReference type="Proteomes" id="UP001597474">
    <property type="component" value="Unassembled WGS sequence"/>
</dbReference>
<keyword evidence="1" id="KW-0812">Transmembrane</keyword>
<protein>
    <recommendedName>
        <fullName evidence="4">DUF3137 domain-containing protein</fullName>
    </recommendedName>
</protein>
<evidence type="ECO:0000313" key="3">
    <source>
        <dbReference type="Proteomes" id="UP001597474"/>
    </source>
</evidence>
<evidence type="ECO:0000313" key="2">
    <source>
        <dbReference type="EMBL" id="MFD2739484.1"/>
    </source>
</evidence>
<dbReference type="RefSeq" id="WP_386373151.1">
    <property type="nucleotide sequence ID" value="NZ_JBHUMP010000005.1"/>
</dbReference>
<keyword evidence="3" id="KW-1185">Reference proteome</keyword>
<proteinExistence type="predicted"/>
<comment type="caution">
    <text evidence="2">The sequence shown here is derived from an EMBL/GenBank/DDBJ whole genome shotgun (WGS) entry which is preliminary data.</text>
</comment>
<gene>
    <name evidence="2" type="ORF">ACFSUD_07895</name>
</gene>
<feature type="transmembrane region" description="Helical" evidence="1">
    <location>
        <begin position="6"/>
        <end position="26"/>
    </location>
</feature>